<accession>A0AAN9Y0M6</accession>
<evidence type="ECO:0000313" key="2">
    <source>
        <dbReference type="Proteomes" id="UP001367676"/>
    </source>
</evidence>
<keyword evidence="2" id="KW-1185">Reference proteome</keyword>
<organism evidence="1 2">
    <name type="scientific">Parthenolecanium corni</name>
    <dbReference type="NCBI Taxonomy" id="536013"/>
    <lineage>
        <taxon>Eukaryota</taxon>
        <taxon>Metazoa</taxon>
        <taxon>Ecdysozoa</taxon>
        <taxon>Arthropoda</taxon>
        <taxon>Hexapoda</taxon>
        <taxon>Insecta</taxon>
        <taxon>Pterygota</taxon>
        <taxon>Neoptera</taxon>
        <taxon>Paraneoptera</taxon>
        <taxon>Hemiptera</taxon>
        <taxon>Sternorrhyncha</taxon>
        <taxon>Coccoidea</taxon>
        <taxon>Coccidae</taxon>
        <taxon>Parthenolecanium</taxon>
    </lineage>
</organism>
<dbReference type="AlphaFoldDB" id="A0AAN9Y0M6"/>
<protein>
    <submittedName>
        <fullName evidence="1">Uncharacterized protein</fullName>
    </submittedName>
</protein>
<sequence>MSDADASAYFERNTEWAKKVRTDFGAGWKNFSIISRRTETKRTKRNGAHEIFEEDRNHDADHVEFARMAPMAPVSWLQVHQQLGQQRIARRTSVICVYPVCPDNLNLKLTA</sequence>
<name>A0AAN9Y0M6_9HEMI</name>
<comment type="caution">
    <text evidence="1">The sequence shown here is derived from an EMBL/GenBank/DDBJ whole genome shotgun (WGS) entry which is preliminary data.</text>
</comment>
<reference evidence="1 2" key="1">
    <citation type="submission" date="2024-03" db="EMBL/GenBank/DDBJ databases">
        <title>Adaptation during the transition from Ophiocordyceps entomopathogen to insect associate is accompanied by gene loss and intensified selection.</title>
        <authorList>
            <person name="Ward C.M."/>
            <person name="Onetto C.A."/>
            <person name="Borneman A.R."/>
        </authorList>
    </citation>
    <scope>NUCLEOTIDE SEQUENCE [LARGE SCALE GENOMIC DNA]</scope>
    <source>
        <strain evidence="1">AWRI1</strain>
        <tissue evidence="1">Single Adult Female</tissue>
    </source>
</reference>
<evidence type="ECO:0000313" key="1">
    <source>
        <dbReference type="EMBL" id="KAK7580061.1"/>
    </source>
</evidence>
<dbReference type="Proteomes" id="UP001367676">
    <property type="component" value="Unassembled WGS sequence"/>
</dbReference>
<proteinExistence type="predicted"/>
<dbReference type="EMBL" id="JBBCAQ010000034">
    <property type="protein sequence ID" value="KAK7580061.1"/>
    <property type="molecule type" value="Genomic_DNA"/>
</dbReference>
<gene>
    <name evidence="1" type="ORF">V9T40_000690</name>
</gene>